<dbReference type="HOGENOM" id="CLU_2004085_0_0_1"/>
<dbReference type="RefSeq" id="XP_009227687.1">
    <property type="nucleotide sequence ID" value="XM_009229423.1"/>
</dbReference>
<evidence type="ECO:0000313" key="4">
    <source>
        <dbReference type="Proteomes" id="UP000006039"/>
    </source>
</evidence>
<reference evidence="4" key="1">
    <citation type="submission" date="2010-07" db="EMBL/GenBank/DDBJ databases">
        <title>The genome sequence of Gaeumannomyces graminis var. tritici strain R3-111a-1.</title>
        <authorList>
            <consortium name="The Broad Institute Genome Sequencing Platform"/>
            <person name="Ma L.-J."/>
            <person name="Dead R."/>
            <person name="Young S."/>
            <person name="Zeng Q."/>
            <person name="Koehrsen M."/>
            <person name="Alvarado L."/>
            <person name="Berlin A."/>
            <person name="Chapman S.B."/>
            <person name="Chen Z."/>
            <person name="Freedman E."/>
            <person name="Gellesch M."/>
            <person name="Goldberg J."/>
            <person name="Griggs A."/>
            <person name="Gujja S."/>
            <person name="Heilman E.R."/>
            <person name="Heiman D."/>
            <person name="Hepburn T."/>
            <person name="Howarth C."/>
            <person name="Jen D."/>
            <person name="Larson L."/>
            <person name="Mehta T."/>
            <person name="Neiman D."/>
            <person name="Pearson M."/>
            <person name="Roberts A."/>
            <person name="Saif S."/>
            <person name="Shea T."/>
            <person name="Shenoy N."/>
            <person name="Sisk P."/>
            <person name="Stolte C."/>
            <person name="Sykes S."/>
            <person name="Walk T."/>
            <person name="White J."/>
            <person name="Yandava C."/>
            <person name="Haas B."/>
            <person name="Nusbaum C."/>
            <person name="Birren B."/>
        </authorList>
    </citation>
    <scope>NUCLEOTIDE SEQUENCE [LARGE SCALE GENOMIC DNA]</scope>
    <source>
        <strain evidence="4">R3-111a-1</strain>
    </source>
</reference>
<reference evidence="2" key="2">
    <citation type="submission" date="2010-07" db="EMBL/GenBank/DDBJ databases">
        <authorList>
            <consortium name="The Broad Institute Genome Sequencing Platform"/>
            <consortium name="Broad Institute Genome Sequencing Center for Infectious Disease"/>
            <person name="Ma L.-J."/>
            <person name="Dead R."/>
            <person name="Young S."/>
            <person name="Zeng Q."/>
            <person name="Koehrsen M."/>
            <person name="Alvarado L."/>
            <person name="Berlin A."/>
            <person name="Chapman S.B."/>
            <person name="Chen Z."/>
            <person name="Freedman E."/>
            <person name="Gellesch M."/>
            <person name="Goldberg J."/>
            <person name="Griggs A."/>
            <person name="Gujja S."/>
            <person name="Heilman E.R."/>
            <person name="Heiman D."/>
            <person name="Hepburn T."/>
            <person name="Howarth C."/>
            <person name="Jen D."/>
            <person name="Larson L."/>
            <person name="Mehta T."/>
            <person name="Neiman D."/>
            <person name="Pearson M."/>
            <person name="Roberts A."/>
            <person name="Saif S."/>
            <person name="Shea T."/>
            <person name="Shenoy N."/>
            <person name="Sisk P."/>
            <person name="Stolte C."/>
            <person name="Sykes S."/>
            <person name="Walk T."/>
            <person name="White J."/>
            <person name="Yandava C."/>
            <person name="Haas B."/>
            <person name="Nusbaum C."/>
            <person name="Birren B."/>
        </authorList>
    </citation>
    <scope>NUCLEOTIDE SEQUENCE</scope>
    <source>
        <strain evidence="2">R3-111a-1</strain>
    </source>
</reference>
<keyword evidence="1" id="KW-0812">Transmembrane</keyword>
<gene>
    <name evidence="3" type="primary">20351990</name>
    <name evidence="2" type="ORF">GGTG_11532</name>
</gene>
<dbReference type="Proteomes" id="UP000006039">
    <property type="component" value="Unassembled WGS sequence"/>
</dbReference>
<dbReference type="AlphaFoldDB" id="J3PDG1"/>
<proteinExistence type="predicted"/>
<dbReference type="EnsemblFungi" id="EJT70509">
    <property type="protein sequence ID" value="EJT70509"/>
    <property type="gene ID" value="GGTG_11532"/>
</dbReference>
<reference evidence="2" key="3">
    <citation type="submission" date="2010-09" db="EMBL/GenBank/DDBJ databases">
        <title>Annotation of Gaeumannomyces graminis var. tritici R3-111a-1.</title>
        <authorList>
            <consortium name="The Broad Institute Genome Sequencing Platform"/>
            <person name="Ma L.-J."/>
            <person name="Dead R."/>
            <person name="Young S.K."/>
            <person name="Zeng Q."/>
            <person name="Gargeya S."/>
            <person name="Fitzgerald M."/>
            <person name="Haas B."/>
            <person name="Abouelleil A."/>
            <person name="Alvarado L."/>
            <person name="Arachchi H.M."/>
            <person name="Berlin A."/>
            <person name="Brown A."/>
            <person name="Chapman S.B."/>
            <person name="Chen Z."/>
            <person name="Dunbar C."/>
            <person name="Freedman E."/>
            <person name="Gearin G."/>
            <person name="Gellesch M."/>
            <person name="Goldberg J."/>
            <person name="Griggs A."/>
            <person name="Gujja S."/>
            <person name="Heiman D."/>
            <person name="Howarth C."/>
            <person name="Larson L."/>
            <person name="Lui A."/>
            <person name="MacDonald P.J.P."/>
            <person name="Mehta T."/>
            <person name="Montmayeur A."/>
            <person name="Murphy C."/>
            <person name="Neiman D."/>
            <person name="Pearson M."/>
            <person name="Priest M."/>
            <person name="Roberts A."/>
            <person name="Saif S."/>
            <person name="Shea T."/>
            <person name="Shenoy N."/>
            <person name="Sisk P."/>
            <person name="Stolte C."/>
            <person name="Sykes S."/>
            <person name="Yandava C."/>
            <person name="Wortman J."/>
            <person name="Nusbaum C."/>
            <person name="Birren B."/>
        </authorList>
    </citation>
    <scope>NUCLEOTIDE SEQUENCE</scope>
    <source>
        <strain evidence="2">R3-111a-1</strain>
    </source>
</reference>
<reference evidence="3" key="4">
    <citation type="journal article" date="2015" name="G3 (Bethesda)">
        <title>Genome sequences of three phytopathogenic species of the Magnaporthaceae family of fungi.</title>
        <authorList>
            <person name="Okagaki L.H."/>
            <person name="Nunes C.C."/>
            <person name="Sailsbery J."/>
            <person name="Clay B."/>
            <person name="Brown D."/>
            <person name="John T."/>
            <person name="Oh Y."/>
            <person name="Young N."/>
            <person name="Fitzgerald M."/>
            <person name="Haas B.J."/>
            <person name="Zeng Q."/>
            <person name="Young S."/>
            <person name="Adiconis X."/>
            <person name="Fan L."/>
            <person name="Levin J.Z."/>
            <person name="Mitchell T.K."/>
            <person name="Okubara P.A."/>
            <person name="Farman M.L."/>
            <person name="Kohn L.M."/>
            <person name="Birren B."/>
            <person name="Ma L.-J."/>
            <person name="Dean R.A."/>
        </authorList>
    </citation>
    <scope>NUCLEOTIDE SEQUENCE</scope>
    <source>
        <strain evidence="3">R3-111a-1</strain>
    </source>
</reference>
<protein>
    <submittedName>
        <fullName evidence="2 3">Uncharacterized protein</fullName>
    </submittedName>
</protein>
<reference evidence="3" key="5">
    <citation type="submission" date="2018-04" db="UniProtKB">
        <authorList>
            <consortium name="EnsemblFungi"/>
        </authorList>
    </citation>
    <scope>IDENTIFICATION</scope>
    <source>
        <strain evidence="3">R3-111a-1</strain>
    </source>
</reference>
<evidence type="ECO:0000313" key="3">
    <source>
        <dbReference type="EnsemblFungi" id="EJT70509"/>
    </source>
</evidence>
<feature type="transmembrane region" description="Helical" evidence="1">
    <location>
        <begin position="52"/>
        <end position="81"/>
    </location>
</feature>
<keyword evidence="4" id="KW-1185">Reference proteome</keyword>
<dbReference type="GeneID" id="20351990"/>
<accession>J3PDG1</accession>
<dbReference type="EMBL" id="GL385401">
    <property type="protein sequence ID" value="EJT70509.1"/>
    <property type="molecule type" value="Genomic_DNA"/>
</dbReference>
<organism evidence="2">
    <name type="scientific">Gaeumannomyces tritici (strain R3-111a-1)</name>
    <name type="common">Wheat and barley take-all root rot fungus</name>
    <name type="synonym">Gaeumannomyces graminis var. tritici</name>
    <dbReference type="NCBI Taxonomy" id="644352"/>
    <lineage>
        <taxon>Eukaryota</taxon>
        <taxon>Fungi</taxon>
        <taxon>Dikarya</taxon>
        <taxon>Ascomycota</taxon>
        <taxon>Pezizomycotina</taxon>
        <taxon>Sordariomycetes</taxon>
        <taxon>Sordariomycetidae</taxon>
        <taxon>Magnaporthales</taxon>
        <taxon>Magnaporthaceae</taxon>
        <taxon>Gaeumannomyces</taxon>
    </lineage>
</organism>
<dbReference type="VEuPathDB" id="FungiDB:GGTG_11532"/>
<keyword evidence="1" id="KW-0472">Membrane</keyword>
<evidence type="ECO:0000313" key="2">
    <source>
        <dbReference type="EMBL" id="EJT70509.1"/>
    </source>
</evidence>
<name>J3PDG1_GAET3</name>
<evidence type="ECO:0000256" key="1">
    <source>
        <dbReference type="SAM" id="Phobius"/>
    </source>
</evidence>
<keyword evidence="1" id="KW-1133">Transmembrane helix</keyword>
<sequence length="124" mass="14759">MYGFTIKLKLRKGLEKKRQKKPQYINPFTKINKKGKSNGKALNYSKRVNKFIYIWICNLFLCFLIKLGIIFAVSPVLLIYCPFPIRFVPNRLYRACDFWVRAAIFFKHLNLTGNCKCYFLYLIT</sequence>